<organism evidence="2">
    <name type="scientific">Methylobacterium bullatum</name>
    <dbReference type="NCBI Taxonomy" id="570505"/>
    <lineage>
        <taxon>Bacteria</taxon>
        <taxon>Pseudomonadati</taxon>
        <taxon>Pseudomonadota</taxon>
        <taxon>Alphaproteobacteria</taxon>
        <taxon>Hyphomicrobiales</taxon>
        <taxon>Methylobacteriaceae</taxon>
        <taxon>Methylobacterium</taxon>
    </lineage>
</organism>
<dbReference type="InterPro" id="IPR006311">
    <property type="entry name" value="TAT_signal"/>
</dbReference>
<dbReference type="PROSITE" id="PS51318">
    <property type="entry name" value="TAT"/>
    <property type="match status" value="1"/>
</dbReference>
<name>A0A679JFA2_9HYPH</name>
<reference evidence="2" key="1">
    <citation type="submission" date="2019-12" db="EMBL/GenBank/DDBJ databases">
        <authorList>
            <person name="Cremers G."/>
        </authorList>
    </citation>
    <scope>NUCLEOTIDE SEQUENCE</scope>
    <source>
        <strain evidence="2">Mbul1</strain>
    </source>
</reference>
<feature type="compositionally biased region" description="Pro residues" evidence="1">
    <location>
        <begin position="99"/>
        <end position="108"/>
    </location>
</feature>
<sequence length="108" mass="12062">MSRTRRQTMIHIVLATGTIALSLAFIPEAEAGCRHRRLPACPWDAPPVHVHRSRPMLPSHIPYRDPGYRPAPLPVRPADRPPVVLGLAPAHNPNAPLYNEPPPRFLHD</sequence>
<accession>A0A679JFA2</accession>
<dbReference type="EMBL" id="LR743504">
    <property type="protein sequence ID" value="CAA2107441.1"/>
    <property type="molecule type" value="Genomic_DNA"/>
</dbReference>
<feature type="region of interest" description="Disordered" evidence="1">
    <location>
        <begin position="84"/>
        <end position="108"/>
    </location>
</feature>
<proteinExistence type="predicted"/>
<dbReference type="AlphaFoldDB" id="A0A679JFA2"/>
<protein>
    <submittedName>
        <fullName evidence="2">Uncharacterized protein</fullName>
    </submittedName>
</protein>
<evidence type="ECO:0000313" key="2">
    <source>
        <dbReference type="EMBL" id="CAA2107441.1"/>
    </source>
</evidence>
<evidence type="ECO:0000256" key="1">
    <source>
        <dbReference type="SAM" id="MobiDB-lite"/>
    </source>
</evidence>
<gene>
    <name evidence="2" type="ORF">MBUL_04162</name>
</gene>